<dbReference type="InterPro" id="IPR036517">
    <property type="entry name" value="FF_domain_sf"/>
</dbReference>
<feature type="compositionally biased region" description="Basic and acidic residues" evidence="2">
    <location>
        <begin position="159"/>
        <end position="168"/>
    </location>
</feature>
<name>A0A077W7C5_9FUNG</name>
<feature type="domain" description="WW" evidence="3">
    <location>
        <begin position="30"/>
        <end position="63"/>
    </location>
</feature>
<feature type="region of interest" description="Disordered" evidence="2">
    <location>
        <begin position="122"/>
        <end position="259"/>
    </location>
</feature>
<dbReference type="InterPro" id="IPR045148">
    <property type="entry name" value="TCRG1-like"/>
</dbReference>
<dbReference type="PANTHER" id="PTHR15377">
    <property type="entry name" value="TRANSCRIPTION ELONGATION REGULATOR 1"/>
    <property type="match status" value="1"/>
</dbReference>
<dbReference type="InterPro" id="IPR001202">
    <property type="entry name" value="WW_dom"/>
</dbReference>
<feature type="compositionally biased region" description="Pro residues" evidence="2">
    <location>
        <begin position="1"/>
        <end position="34"/>
    </location>
</feature>
<feature type="compositionally biased region" description="Low complexity" evidence="2">
    <location>
        <begin position="68"/>
        <end position="77"/>
    </location>
</feature>
<feature type="region of interest" description="Disordered" evidence="2">
    <location>
        <begin position="1"/>
        <end position="35"/>
    </location>
</feature>
<dbReference type="SMART" id="SM00456">
    <property type="entry name" value="WW"/>
    <property type="match status" value="2"/>
</dbReference>
<dbReference type="Pfam" id="PF00397">
    <property type="entry name" value="WW"/>
    <property type="match status" value="1"/>
</dbReference>
<dbReference type="SMART" id="SM00441">
    <property type="entry name" value="FF"/>
    <property type="match status" value="3"/>
</dbReference>
<evidence type="ECO:0000259" key="3">
    <source>
        <dbReference type="PROSITE" id="PS50020"/>
    </source>
</evidence>
<dbReference type="PROSITE" id="PS50020">
    <property type="entry name" value="WW_DOMAIN_2"/>
    <property type="match status" value="2"/>
</dbReference>
<feature type="compositionally biased region" description="Basic and acidic residues" evidence="2">
    <location>
        <begin position="122"/>
        <end position="152"/>
    </location>
</feature>
<dbReference type="SUPFAM" id="SSF51045">
    <property type="entry name" value="WW domain"/>
    <property type="match status" value="2"/>
</dbReference>
<dbReference type="GO" id="GO:0005634">
    <property type="term" value="C:nucleus"/>
    <property type="evidence" value="ECO:0007669"/>
    <property type="project" value="TreeGrafter"/>
</dbReference>
<dbReference type="EMBL" id="LK023313">
    <property type="protein sequence ID" value="CDS02720.1"/>
    <property type="molecule type" value="Genomic_DNA"/>
</dbReference>
<dbReference type="Gene3D" id="2.20.70.10">
    <property type="match status" value="2"/>
</dbReference>
<dbReference type="CDD" id="cd00201">
    <property type="entry name" value="WW"/>
    <property type="match status" value="1"/>
</dbReference>
<evidence type="ECO:0000313" key="5">
    <source>
        <dbReference type="EMBL" id="CDS02720.1"/>
    </source>
</evidence>
<reference evidence="5" key="1">
    <citation type="journal article" date="2014" name="Genome Announc.">
        <title>De novo whole-genome sequence and genome annotation of Lichtheimia ramosa.</title>
        <authorList>
            <person name="Linde J."/>
            <person name="Schwartze V."/>
            <person name="Binder U."/>
            <person name="Lass-Florl C."/>
            <person name="Voigt K."/>
            <person name="Horn F."/>
        </authorList>
    </citation>
    <scope>NUCLEOTIDE SEQUENCE</scope>
    <source>
        <strain evidence="5">JMRC FSU:6197</strain>
    </source>
</reference>
<keyword evidence="1" id="KW-0677">Repeat</keyword>
<feature type="compositionally biased region" description="Low complexity" evidence="2">
    <location>
        <begin position="220"/>
        <end position="239"/>
    </location>
</feature>
<dbReference type="OrthoDB" id="410044at2759"/>
<dbReference type="AlphaFoldDB" id="A0A077W7C5"/>
<dbReference type="PROSITE" id="PS51676">
    <property type="entry name" value="FF"/>
    <property type="match status" value="1"/>
</dbReference>
<feature type="compositionally biased region" description="Acidic residues" evidence="2">
    <location>
        <begin position="169"/>
        <end position="184"/>
    </location>
</feature>
<dbReference type="PANTHER" id="PTHR15377:SF3">
    <property type="entry name" value="WW DOMAIN-CONTAINING PROTEIN"/>
    <property type="match status" value="1"/>
</dbReference>
<evidence type="ECO:0008006" key="6">
    <source>
        <dbReference type="Google" id="ProtNLM"/>
    </source>
</evidence>
<organism evidence="5">
    <name type="scientific">Lichtheimia ramosa</name>
    <dbReference type="NCBI Taxonomy" id="688394"/>
    <lineage>
        <taxon>Eukaryota</taxon>
        <taxon>Fungi</taxon>
        <taxon>Fungi incertae sedis</taxon>
        <taxon>Mucoromycota</taxon>
        <taxon>Mucoromycotina</taxon>
        <taxon>Mucoromycetes</taxon>
        <taxon>Mucorales</taxon>
        <taxon>Lichtheimiaceae</taxon>
        <taxon>Lichtheimia</taxon>
    </lineage>
</organism>
<dbReference type="GO" id="GO:0070063">
    <property type="term" value="F:RNA polymerase binding"/>
    <property type="evidence" value="ECO:0007669"/>
    <property type="project" value="InterPro"/>
</dbReference>
<protein>
    <recommendedName>
        <fullName evidence="6">Transcription elongation regulator 1</fullName>
    </recommendedName>
</protein>
<dbReference type="Pfam" id="PF01846">
    <property type="entry name" value="FF"/>
    <property type="match status" value="3"/>
</dbReference>
<accession>A0A077W7C5</accession>
<dbReference type="PROSITE" id="PS01159">
    <property type="entry name" value="WW_DOMAIN_1"/>
    <property type="match status" value="1"/>
</dbReference>
<evidence type="ECO:0000256" key="1">
    <source>
        <dbReference type="ARBA" id="ARBA00022737"/>
    </source>
</evidence>
<evidence type="ECO:0000256" key="2">
    <source>
        <dbReference type="SAM" id="MobiDB-lite"/>
    </source>
</evidence>
<feature type="domain" description="FF" evidence="4">
    <location>
        <begin position="253"/>
        <end position="308"/>
    </location>
</feature>
<proteinExistence type="predicted"/>
<feature type="region of interest" description="Disordered" evidence="2">
    <location>
        <begin position="58"/>
        <end position="99"/>
    </location>
</feature>
<dbReference type="SUPFAM" id="SSF81698">
    <property type="entry name" value="FF domain"/>
    <property type="match status" value="3"/>
</dbReference>
<feature type="domain" description="WW" evidence="3">
    <location>
        <begin position="99"/>
        <end position="126"/>
    </location>
</feature>
<gene>
    <name evidence="5" type="ORF">LRAMOSA00124</name>
</gene>
<dbReference type="InterPro" id="IPR036020">
    <property type="entry name" value="WW_dom_sf"/>
</dbReference>
<evidence type="ECO:0000259" key="4">
    <source>
        <dbReference type="PROSITE" id="PS51676"/>
    </source>
</evidence>
<dbReference type="Gene3D" id="1.10.10.440">
    <property type="entry name" value="FF domain"/>
    <property type="match status" value="3"/>
</dbReference>
<dbReference type="InterPro" id="IPR002713">
    <property type="entry name" value="FF_domain"/>
</dbReference>
<sequence>MNNNGQPPPASMPFQGPPGVPRPPPFMPGAPLPPNWQMTMTPQGEVYYYNVVTGVTSWTRPVDPAPAAPAAQPDQAPSNTTDSKKKQKKTKKPIPGTEWLLVRTSDGLEFYFDKANKKSVWEMPEELKEPIEKLKEQERQEEEESRKRKLQEEQETQESDSKRPKTDQEEKEPEETTEMTEEDIMWQLQNMDPEEMEAMGINVESETKEEPAAPADEEQQQQQEQQQQPAPQNDTAAQPSPAQPIETSTGPQISDEEKIELFTQMLTEKNLDPFSTWEKELPKFINDERYALLPHGKRKNLFNNYCRVLAEEQKSKRPQKKSPEEEFMSLLKQEATSKMYWDDFRRKAKNDPRFKAIRESKTREAMFRDYMKKLRKEKELGGSPRQREAAYNALLRETKEIQPGMRWRDAKLILEKDTRYHAIESKRLREDLFRDYLEELEDSRGR</sequence>
<dbReference type="GO" id="GO:0003712">
    <property type="term" value="F:transcription coregulator activity"/>
    <property type="evidence" value="ECO:0007669"/>
    <property type="project" value="TreeGrafter"/>
</dbReference>